<dbReference type="InterPro" id="IPR050713">
    <property type="entry name" value="RTP_Phos/Ushers"/>
</dbReference>
<dbReference type="HOGENOM" id="CLU_1222061_0_0_1"/>
<dbReference type="InterPro" id="IPR041201">
    <property type="entry name" value="PTPRJ_TM"/>
</dbReference>
<name>H2YIJ2_CIOSA</name>
<reference evidence="3" key="2">
    <citation type="submission" date="2025-08" db="UniProtKB">
        <authorList>
            <consortium name="Ensembl"/>
        </authorList>
    </citation>
    <scope>IDENTIFICATION</scope>
</reference>
<evidence type="ECO:0000259" key="2">
    <source>
        <dbReference type="Pfam" id="PF18861"/>
    </source>
</evidence>
<sequence>MTGITIILPANTFNDKNGPIQFYAVYVVKVAQKRTDTQPDLTRNVSCTPSMDECVAAWYNEQGVANVPSTRKKRSYDNPVPNPELTFTVGDGTITRSPWNQNFPNQPLAADTEYVVAIAAKTGNDQLVSTNWSTPIRTVLTPLSAPNVGLIAGLTVACIVIVILIIGLVYLYLKRRKDRKKDDSATTLSNPHAIDMERRQRKKTKVVQLSEFLDVLKVMKADSDFKF</sequence>
<dbReference type="GeneTree" id="ENSGT00940000156088"/>
<dbReference type="Proteomes" id="UP000007875">
    <property type="component" value="Unassembled WGS sequence"/>
</dbReference>
<organism evidence="3 4">
    <name type="scientific">Ciona savignyi</name>
    <name type="common">Pacific transparent sea squirt</name>
    <dbReference type="NCBI Taxonomy" id="51511"/>
    <lineage>
        <taxon>Eukaryota</taxon>
        <taxon>Metazoa</taxon>
        <taxon>Chordata</taxon>
        <taxon>Tunicata</taxon>
        <taxon>Ascidiacea</taxon>
        <taxon>Phlebobranchia</taxon>
        <taxon>Cionidae</taxon>
        <taxon>Ciona</taxon>
    </lineage>
</organism>
<accession>H2YIJ2</accession>
<keyword evidence="1" id="KW-1133">Transmembrane helix</keyword>
<dbReference type="PANTHER" id="PTHR46957">
    <property type="entry name" value="CYTOKINE RECEPTOR"/>
    <property type="match status" value="1"/>
</dbReference>
<protein>
    <recommendedName>
        <fullName evidence="2">PTPRJ transmembrane domain-containing protein</fullName>
    </recommendedName>
</protein>
<keyword evidence="1" id="KW-0472">Membrane</keyword>
<evidence type="ECO:0000313" key="4">
    <source>
        <dbReference type="Proteomes" id="UP000007875"/>
    </source>
</evidence>
<dbReference type="AlphaFoldDB" id="H2YIJ2"/>
<keyword evidence="1" id="KW-0812">Transmembrane</keyword>
<evidence type="ECO:0000313" key="3">
    <source>
        <dbReference type="Ensembl" id="ENSCSAVP00000005141.1"/>
    </source>
</evidence>
<keyword evidence="4" id="KW-1185">Reference proteome</keyword>
<reference evidence="4" key="1">
    <citation type="submission" date="2003-08" db="EMBL/GenBank/DDBJ databases">
        <authorList>
            <person name="Birren B."/>
            <person name="Nusbaum C."/>
            <person name="Abebe A."/>
            <person name="Abouelleil A."/>
            <person name="Adekoya E."/>
            <person name="Ait-zahra M."/>
            <person name="Allen N."/>
            <person name="Allen T."/>
            <person name="An P."/>
            <person name="Anderson M."/>
            <person name="Anderson S."/>
            <person name="Arachchi H."/>
            <person name="Armbruster J."/>
            <person name="Bachantsang P."/>
            <person name="Baldwin J."/>
            <person name="Barry A."/>
            <person name="Bayul T."/>
            <person name="Blitshsteyn B."/>
            <person name="Bloom T."/>
            <person name="Blye J."/>
            <person name="Boguslavskiy L."/>
            <person name="Borowsky M."/>
            <person name="Boukhgalter B."/>
            <person name="Brunache A."/>
            <person name="Butler J."/>
            <person name="Calixte N."/>
            <person name="Calvo S."/>
            <person name="Camarata J."/>
            <person name="Campo K."/>
            <person name="Chang J."/>
            <person name="Cheshatsang Y."/>
            <person name="Citroen M."/>
            <person name="Collymore A."/>
            <person name="Considine T."/>
            <person name="Cook A."/>
            <person name="Cooke P."/>
            <person name="Corum B."/>
            <person name="Cuomo C."/>
            <person name="David R."/>
            <person name="Dawoe T."/>
            <person name="Degray S."/>
            <person name="Dodge S."/>
            <person name="Dooley K."/>
            <person name="Dorje P."/>
            <person name="Dorjee K."/>
            <person name="Dorris L."/>
            <person name="Duffey N."/>
            <person name="Dupes A."/>
            <person name="Elkins T."/>
            <person name="Engels R."/>
            <person name="Erickson J."/>
            <person name="Farina A."/>
            <person name="Faro S."/>
            <person name="Ferreira P."/>
            <person name="Fischer H."/>
            <person name="Fitzgerald M."/>
            <person name="Foley K."/>
            <person name="Gage D."/>
            <person name="Galagan J."/>
            <person name="Gearin G."/>
            <person name="Gnerre S."/>
            <person name="Gnirke A."/>
            <person name="Goyette A."/>
            <person name="Graham J."/>
            <person name="Grandbois E."/>
            <person name="Gyaltsen K."/>
            <person name="Hafez N."/>
            <person name="Hagopian D."/>
            <person name="Hagos B."/>
            <person name="Hall J."/>
            <person name="Hatcher B."/>
            <person name="Heller A."/>
            <person name="Higgins H."/>
            <person name="Honan T."/>
            <person name="Horn A."/>
            <person name="Houde N."/>
            <person name="Hughes L."/>
            <person name="Hulme W."/>
            <person name="Husby E."/>
            <person name="Iliev I."/>
            <person name="Jaffe D."/>
            <person name="Jones C."/>
            <person name="Kamal M."/>
            <person name="Kamat A."/>
            <person name="Kamvysselis M."/>
            <person name="Karlsson E."/>
            <person name="Kells C."/>
            <person name="Kieu A."/>
            <person name="Kisner P."/>
            <person name="Kodira C."/>
            <person name="Kulbokas E."/>
            <person name="Labutti K."/>
            <person name="Lama D."/>
            <person name="Landers T."/>
            <person name="Leger J."/>
            <person name="Levine S."/>
            <person name="Lewis D."/>
            <person name="Lewis T."/>
            <person name="Lindblad-toh K."/>
            <person name="Liu X."/>
            <person name="Lokyitsang T."/>
            <person name="Lokyitsang Y."/>
            <person name="Lucien O."/>
            <person name="Lui A."/>
            <person name="Ma L.J."/>
            <person name="Mabbitt R."/>
            <person name="Macdonald J."/>
            <person name="Maclean C."/>
            <person name="Major J."/>
            <person name="Manning J."/>
            <person name="Marabella R."/>
            <person name="Maru K."/>
            <person name="Matthews C."/>
            <person name="Mauceli E."/>
            <person name="Mccarthy M."/>
            <person name="Mcdonough S."/>
            <person name="Mcghee T."/>
            <person name="Meldrim J."/>
            <person name="Meneus L."/>
            <person name="Mesirov J."/>
            <person name="Mihalev A."/>
            <person name="Mihova T."/>
            <person name="Mikkelsen T."/>
            <person name="Mlenga V."/>
            <person name="Moru K."/>
            <person name="Mozes J."/>
            <person name="Mulrain L."/>
            <person name="Munson G."/>
            <person name="Naylor J."/>
            <person name="Newes C."/>
            <person name="Nguyen C."/>
            <person name="Nguyen N."/>
            <person name="Nguyen T."/>
            <person name="Nicol R."/>
            <person name="Nielsen C."/>
            <person name="Nizzari M."/>
            <person name="Norbu C."/>
            <person name="Norbu N."/>
            <person name="O'donnell P."/>
            <person name="Okoawo O."/>
            <person name="O'leary S."/>
            <person name="Omotosho B."/>
            <person name="O'neill K."/>
            <person name="Osman S."/>
            <person name="Parker S."/>
            <person name="Perrin D."/>
            <person name="Phunkhang P."/>
            <person name="Piqani B."/>
            <person name="Purcell S."/>
            <person name="Rachupka T."/>
            <person name="Ramasamy U."/>
            <person name="Rameau R."/>
            <person name="Ray V."/>
            <person name="Raymond C."/>
            <person name="Retta R."/>
            <person name="Richardson S."/>
            <person name="Rise C."/>
            <person name="Rodriguez J."/>
            <person name="Rogers J."/>
            <person name="Rogov P."/>
            <person name="Rutman M."/>
            <person name="Schupbach R."/>
            <person name="Seaman C."/>
            <person name="Settipalli S."/>
            <person name="Sharpe T."/>
            <person name="Sheridan J."/>
            <person name="Sherpa N."/>
            <person name="Shi J."/>
            <person name="Smirnov S."/>
            <person name="Smith C."/>
            <person name="Sougnez C."/>
            <person name="Spencer B."/>
            <person name="Stalker J."/>
            <person name="Stange-thomann N."/>
            <person name="Stavropoulos S."/>
            <person name="Stetson K."/>
            <person name="Stone C."/>
            <person name="Stone S."/>
            <person name="Stubbs M."/>
            <person name="Talamas J."/>
            <person name="Tchuinga P."/>
            <person name="Tenzing P."/>
            <person name="Tesfaye S."/>
            <person name="Theodore J."/>
            <person name="Thoulutsang Y."/>
            <person name="Topham K."/>
            <person name="Towey S."/>
            <person name="Tsamla T."/>
            <person name="Tsomo N."/>
            <person name="Vallee D."/>
            <person name="Vassiliev H."/>
            <person name="Venkataraman V."/>
            <person name="Vinson J."/>
            <person name="Vo A."/>
            <person name="Wade C."/>
            <person name="Wang S."/>
            <person name="Wangchuk T."/>
            <person name="Wangdi T."/>
            <person name="Whittaker C."/>
            <person name="Wilkinson J."/>
            <person name="Wu Y."/>
            <person name="Wyman D."/>
            <person name="Yadav S."/>
            <person name="Yang S."/>
            <person name="Yang X."/>
            <person name="Yeager S."/>
            <person name="Yee E."/>
            <person name="Young G."/>
            <person name="Zainoun J."/>
            <person name="Zembeck L."/>
            <person name="Zimmer A."/>
            <person name="Zody M."/>
            <person name="Lander E."/>
        </authorList>
    </citation>
    <scope>NUCLEOTIDE SEQUENCE [LARGE SCALE GENOMIC DNA]</scope>
</reference>
<feature type="transmembrane region" description="Helical" evidence="1">
    <location>
        <begin position="148"/>
        <end position="173"/>
    </location>
</feature>
<dbReference type="Ensembl" id="ENSCSAVT00000005212.1">
    <property type="protein sequence ID" value="ENSCSAVP00000005141.1"/>
    <property type="gene ID" value="ENSCSAVG00000003069.1"/>
</dbReference>
<dbReference type="GO" id="GO:0016020">
    <property type="term" value="C:membrane"/>
    <property type="evidence" value="ECO:0007669"/>
    <property type="project" value="UniProtKB-SubCell"/>
</dbReference>
<reference evidence="3" key="3">
    <citation type="submission" date="2025-09" db="UniProtKB">
        <authorList>
            <consortium name="Ensembl"/>
        </authorList>
    </citation>
    <scope>IDENTIFICATION</scope>
</reference>
<feature type="domain" description="PTPRJ transmembrane" evidence="2">
    <location>
        <begin position="11"/>
        <end position="124"/>
    </location>
</feature>
<evidence type="ECO:0000256" key="1">
    <source>
        <dbReference type="SAM" id="Phobius"/>
    </source>
</evidence>
<dbReference type="Pfam" id="PF18861">
    <property type="entry name" value="PTP_tm"/>
    <property type="match status" value="1"/>
</dbReference>
<proteinExistence type="predicted"/>
<dbReference type="PANTHER" id="PTHR46957:SF3">
    <property type="entry name" value="CYTOKINE RECEPTOR"/>
    <property type="match status" value="1"/>
</dbReference>